<dbReference type="EMBL" id="JBEPSM010000004">
    <property type="protein sequence ID" value="MET4636135.1"/>
    <property type="molecule type" value="Genomic_DNA"/>
</dbReference>
<dbReference type="RefSeq" id="WP_354553680.1">
    <property type="nucleotide sequence ID" value="NZ_JBEPSM010000004.1"/>
</dbReference>
<feature type="region of interest" description="Disordered" evidence="1">
    <location>
        <begin position="44"/>
        <end position="64"/>
    </location>
</feature>
<evidence type="ECO:0000256" key="1">
    <source>
        <dbReference type="SAM" id="MobiDB-lite"/>
    </source>
</evidence>
<comment type="caution">
    <text evidence="2">The sequence shown here is derived from an EMBL/GenBank/DDBJ whole genome shotgun (WGS) entry which is preliminary data.</text>
</comment>
<dbReference type="Proteomes" id="UP001549321">
    <property type="component" value="Unassembled WGS sequence"/>
</dbReference>
<feature type="compositionally biased region" description="Basic and acidic residues" evidence="1">
    <location>
        <begin position="44"/>
        <end position="54"/>
    </location>
</feature>
<gene>
    <name evidence="2" type="ORF">ABIE08_004093</name>
</gene>
<name>A0ABV2R4F3_9HYPH</name>
<organism evidence="2 3">
    <name type="scientific">Kaistia defluvii</name>
    <dbReference type="NCBI Taxonomy" id="410841"/>
    <lineage>
        <taxon>Bacteria</taxon>
        <taxon>Pseudomonadati</taxon>
        <taxon>Pseudomonadota</taxon>
        <taxon>Alphaproteobacteria</taxon>
        <taxon>Hyphomicrobiales</taxon>
        <taxon>Kaistiaceae</taxon>
        <taxon>Kaistia</taxon>
    </lineage>
</organism>
<accession>A0ABV2R4F3</accession>
<sequence length="76" mass="8398">MTDSSAHISGCLSERQVGTKLNNVKFFRGDASLIRAEDFRAENAKIDAQKRDNSATKSAEGPRVSKEKINFRDLVA</sequence>
<evidence type="ECO:0000313" key="2">
    <source>
        <dbReference type="EMBL" id="MET4636135.1"/>
    </source>
</evidence>
<evidence type="ECO:0000313" key="3">
    <source>
        <dbReference type="Proteomes" id="UP001549321"/>
    </source>
</evidence>
<protein>
    <submittedName>
        <fullName evidence="2">Uncharacterized protein</fullName>
    </submittedName>
</protein>
<keyword evidence="3" id="KW-1185">Reference proteome</keyword>
<reference evidence="2 3" key="1">
    <citation type="submission" date="2024-06" db="EMBL/GenBank/DDBJ databases">
        <title>Sorghum-associated microbial communities from plants grown in Nebraska, USA.</title>
        <authorList>
            <person name="Schachtman D."/>
        </authorList>
    </citation>
    <scope>NUCLEOTIDE SEQUENCE [LARGE SCALE GENOMIC DNA]</scope>
    <source>
        <strain evidence="2 3">3207</strain>
    </source>
</reference>
<proteinExistence type="predicted"/>